<evidence type="ECO:0000256" key="3">
    <source>
        <dbReference type="SAM" id="MobiDB-lite"/>
    </source>
</evidence>
<dbReference type="OrthoDB" id="9809287at2"/>
<comment type="caution">
    <text evidence="4">The sequence shown here is derived from an EMBL/GenBank/DDBJ whole genome shotgun (WGS) entry which is preliminary data.</text>
</comment>
<dbReference type="InterPro" id="IPR002347">
    <property type="entry name" value="SDR_fam"/>
</dbReference>
<dbReference type="PRINTS" id="PR00081">
    <property type="entry name" value="GDHRDH"/>
</dbReference>
<dbReference type="Pfam" id="PF13561">
    <property type="entry name" value="adh_short_C2"/>
    <property type="match status" value="1"/>
</dbReference>
<evidence type="ECO:0000256" key="2">
    <source>
        <dbReference type="ARBA" id="ARBA00023002"/>
    </source>
</evidence>
<dbReference type="FunFam" id="3.40.50.720:FF:000084">
    <property type="entry name" value="Short-chain dehydrogenase reductase"/>
    <property type="match status" value="1"/>
</dbReference>
<dbReference type="PANTHER" id="PTHR48107">
    <property type="entry name" value="NADPH-DEPENDENT ALDEHYDE REDUCTASE-LIKE PROTEIN, CHLOROPLASTIC-RELATED"/>
    <property type="match status" value="1"/>
</dbReference>
<accession>A0A1S2MZQ2</accession>
<keyword evidence="2" id="KW-0560">Oxidoreductase</keyword>
<gene>
    <name evidence="4" type="ORF">BK826_05760</name>
</gene>
<dbReference type="GO" id="GO:0016614">
    <property type="term" value="F:oxidoreductase activity, acting on CH-OH group of donors"/>
    <property type="evidence" value="ECO:0007669"/>
    <property type="project" value="UniProtKB-ARBA"/>
</dbReference>
<evidence type="ECO:0000313" key="5">
    <source>
        <dbReference type="Proteomes" id="UP000179540"/>
    </source>
</evidence>
<dbReference type="Gene3D" id="3.40.50.720">
    <property type="entry name" value="NAD(P)-binding Rossmann-like Domain"/>
    <property type="match status" value="1"/>
</dbReference>
<dbReference type="PRINTS" id="PR00080">
    <property type="entry name" value="SDRFAMILY"/>
</dbReference>
<evidence type="ECO:0000313" key="4">
    <source>
        <dbReference type="EMBL" id="OIJ35859.1"/>
    </source>
</evidence>
<name>A0A1S2MZQ2_9MICC</name>
<dbReference type="PROSITE" id="PS00061">
    <property type="entry name" value="ADH_SHORT"/>
    <property type="match status" value="1"/>
</dbReference>
<organism evidence="4 5">
    <name type="scientific">Rothia kristinae</name>
    <dbReference type="NCBI Taxonomy" id="37923"/>
    <lineage>
        <taxon>Bacteria</taxon>
        <taxon>Bacillati</taxon>
        <taxon>Actinomycetota</taxon>
        <taxon>Actinomycetes</taxon>
        <taxon>Micrococcales</taxon>
        <taxon>Micrococcaceae</taxon>
        <taxon>Rothia</taxon>
    </lineage>
</organism>
<protein>
    <submittedName>
        <fullName evidence="4">NAD(P)-dependent oxidoreductase</fullName>
    </submittedName>
</protein>
<proteinExistence type="inferred from homology"/>
<dbReference type="InterPro" id="IPR036291">
    <property type="entry name" value="NAD(P)-bd_dom_sf"/>
</dbReference>
<feature type="region of interest" description="Disordered" evidence="3">
    <location>
        <begin position="1"/>
        <end position="51"/>
    </location>
</feature>
<sequence>MADEQRTPVDSQLEFANPVTAYPQLDPDPQHQPNPGLDARLEPKPDRGERTYRGLGRLPGRRALITGGDSGIGAAVAIAFAREGADVAIAYLPDEEEDAQTVAELIRAEGRTAVLLPGDLLDASYRDGLVTAAEEGLGGLDVLVNNAGMQFWSESIQDLTDDQVDRSFALNVQAMFSLSRAALRIMPAGSTIINTTSVQAYKPSDVLPDYAATKAAIKAFTKALAQQAAPRGIRVNAVAPGPFWTPLQVTDGQPDAKLDGFGQQSWLGRAGHPVEIAPAYVYLASAESSYVVGSVLDVNGGAPTP</sequence>
<dbReference type="Proteomes" id="UP000179540">
    <property type="component" value="Unassembled WGS sequence"/>
</dbReference>
<dbReference type="SUPFAM" id="SSF51735">
    <property type="entry name" value="NAD(P)-binding Rossmann-fold domains"/>
    <property type="match status" value="1"/>
</dbReference>
<dbReference type="EMBL" id="MODZ01000006">
    <property type="protein sequence ID" value="OIJ35859.1"/>
    <property type="molecule type" value="Genomic_DNA"/>
</dbReference>
<dbReference type="PANTHER" id="PTHR48107:SF16">
    <property type="entry name" value="NADPH-DEPENDENT ALDEHYDE REDUCTASE 1, CHLOROPLASTIC"/>
    <property type="match status" value="1"/>
</dbReference>
<dbReference type="AlphaFoldDB" id="A0A1S2MZQ2"/>
<feature type="compositionally biased region" description="Basic and acidic residues" evidence="3">
    <location>
        <begin position="39"/>
        <end position="51"/>
    </location>
</feature>
<reference evidence="4 5" key="1">
    <citation type="submission" date="2016-10" db="EMBL/GenBank/DDBJ databases">
        <title>Draft genome sequence of strain LCT isolated from the Shenzhou X spacecraft of China.</title>
        <authorList>
            <person name="Huang B."/>
        </authorList>
    </citation>
    <scope>NUCLEOTIDE SEQUENCE [LARGE SCALE GENOMIC DNA]</scope>
    <source>
        <strain evidence="4 5">LCT-H5</strain>
    </source>
</reference>
<comment type="similarity">
    <text evidence="1">Belongs to the short-chain dehydrogenases/reductases (SDR) family.</text>
</comment>
<evidence type="ECO:0000256" key="1">
    <source>
        <dbReference type="ARBA" id="ARBA00006484"/>
    </source>
</evidence>
<dbReference type="InterPro" id="IPR020904">
    <property type="entry name" value="Sc_DH/Rdtase_CS"/>
</dbReference>